<accession>A0AAX4HSC5</accession>
<evidence type="ECO:0000256" key="9">
    <source>
        <dbReference type="PIRSR" id="PIRSR640255-2"/>
    </source>
</evidence>
<gene>
    <name evidence="13" type="ORF">SOO65_04280</name>
</gene>
<evidence type="ECO:0000256" key="4">
    <source>
        <dbReference type="ARBA" id="ARBA00022723"/>
    </source>
</evidence>
<feature type="active site" description="Proton acceptor" evidence="8">
    <location>
        <position position="87"/>
    </location>
</feature>
<dbReference type="GO" id="GO:0046872">
    <property type="term" value="F:metal ion binding"/>
    <property type="evidence" value="ECO:0007669"/>
    <property type="project" value="UniProtKB-KW"/>
</dbReference>
<evidence type="ECO:0000256" key="5">
    <source>
        <dbReference type="ARBA" id="ARBA00022759"/>
    </source>
</evidence>
<dbReference type="PROSITE" id="PS01070">
    <property type="entry name" value="NUCLEASE_NON_SPEC"/>
    <property type="match status" value="1"/>
</dbReference>
<dbReference type="EMBL" id="CP139487">
    <property type="protein sequence ID" value="WPU65956.1"/>
    <property type="molecule type" value="Genomic_DNA"/>
</dbReference>
<evidence type="ECO:0000256" key="8">
    <source>
        <dbReference type="PIRSR" id="PIRSR640255-1"/>
    </source>
</evidence>
<dbReference type="InterPro" id="IPR001604">
    <property type="entry name" value="Endo_G_ENPP1-like_dom"/>
</dbReference>
<feature type="domain" description="ENPP1-3/EXOG-like endonuclease/phosphodiesterase" evidence="11">
    <location>
        <begin position="26"/>
        <end position="219"/>
    </location>
</feature>
<protein>
    <recommendedName>
        <fullName evidence="10">Endonuclease</fullName>
        <ecNumber evidence="10">3.1.30.-</ecNumber>
    </recommendedName>
</protein>
<dbReference type="PANTHER" id="PTHR13966">
    <property type="entry name" value="ENDONUCLEASE RELATED"/>
    <property type="match status" value="1"/>
</dbReference>
<comment type="similarity">
    <text evidence="2 10">Belongs to the DNA/RNA non-specific endonuclease family.</text>
</comment>
<organism evidence="13 14">
    <name type="scientific">Peredibacter starrii</name>
    <dbReference type="NCBI Taxonomy" id="28202"/>
    <lineage>
        <taxon>Bacteria</taxon>
        <taxon>Pseudomonadati</taxon>
        <taxon>Bdellovibrionota</taxon>
        <taxon>Bacteriovoracia</taxon>
        <taxon>Bacteriovoracales</taxon>
        <taxon>Bacteriovoracaceae</taxon>
        <taxon>Peredibacter</taxon>
    </lineage>
</organism>
<proteinExistence type="inferred from homology"/>
<keyword evidence="6 10" id="KW-0378">Hydrolase</keyword>
<dbReference type="InterPro" id="IPR040255">
    <property type="entry name" value="Non-specific_endonuclease"/>
</dbReference>
<dbReference type="SUPFAM" id="SSF54060">
    <property type="entry name" value="His-Me finger endonucleases"/>
    <property type="match status" value="1"/>
</dbReference>
<keyword evidence="7" id="KW-0460">Magnesium</keyword>
<dbReference type="InterPro" id="IPR020821">
    <property type="entry name" value="ENPP1-3/EXOG-like_nuc-like"/>
</dbReference>
<evidence type="ECO:0000256" key="3">
    <source>
        <dbReference type="ARBA" id="ARBA00022722"/>
    </source>
</evidence>
<comment type="cofactor">
    <cofactor evidence="1 10">
        <name>Mg(2+)</name>
        <dbReference type="ChEBI" id="CHEBI:18420"/>
    </cofactor>
</comment>
<evidence type="ECO:0000256" key="6">
    <source>
        <dbReference type="ARBA" id="ARBA00022801"/>
    </source>
</evidence>
<dbReference type="GO" id="GO:0003676">
    <property type="term" value="F:nucleic acid binding"/>
    <property type="evidence" value="ECO:0007669"/>
    <property type="project" value="InterPro"/>
</dbReference>
<evidence type="ECO:0000256" key="10">
    <source>
        <dbReference type="RuleBase" id="RU366055"/>
    </source>
</evidence>
<evidence type="ECO:0000256" key="2">
    <source>
        <dbReference type="ARBA" id="ARBA00010052"/>
    </source>
</evidence>
<dbReference type="GO" id="GO:0004519">
    <property type="term" value="F:endonuclease activity"/>
    <property type="evidence" value="ECO:0007669"/>
    <property type="project" value="UniProtKB-UniRule"/>
</dbReference>
<evidence type="ECO:0000313" key="14">
    <source>
        <dbReference type="Proteomes" id="UP001324634"/>
    </source>
</evidence>
<evidence type="ECO:0000256" key="1">
    <source>
        <dbReference type="ARBA" id="ARBA00001946"/>
    </source>
</evidence>
<evidence type="ECO:0000256" key="7">
    <source>
        <dbReference type="ARBA" id="ARBA00022842"/>
    </source>
</evidence>
<dbReference type="InterPro" id="IPR044925">
    <property type="entry name" value="His-Me_finger_sf"/>
</dbReference>
<dbReference type="Pfam" id="PF01223">
    <property type="entry name" value="Endonuclease_NS"/>
    <property type="match status" value="1"/>
</dbReference>
<dbReference type="GO" id="GO:0016787">
    <property type="term" value="F:hydrolase activity"/>
    <property type="evidence" value="ECO:0007669"/>
    <property type="project" value="UniProtKB-KW"/>
</dbReference>
<dbReference type="CDD" id="cd00091">
    <property type="entry name" value="NUC"/>
    <property type="match status" value="1"/>
</dbReference>
<dbReference type="InterPro" id="IPR018524">
    <property type="entry name" value="DNA/RNA_endonuclease_AS"/>
</dbReference>
<evidence type="ECO:0000313" key="13">
    <source>
        <dbReference type="EMBL" id="WPU65956.1"/>
    </source>
</evidence>
<evidence type="ECO:0000259" key="11">
    <source>
        <dbReference type="SMART" id="SM00477"/>
    </source>
</evidence>
<dbReference type="InterPro" id="IPR044929">
    <property type="entry name" value="DNA/RNA_non-sp_Endonuclease_sf"/>
</dbReference>
<feature type="binding site" evidence="9">
    <location>
        <position position="118"/>
    </location>
    <ligand>
        <name>Mg(2+)</name>
        <dbReference type="ChEBI" id="CHEBI:18420"/>
        <note>catalytic</note>
    </ligand>
</feature>
<dbReference type="Gene3D" id="3.40.570.10">
    <property type="entry name" value="Extracellular Endonuclease, subunit A"/>
    <property type="match status" value="1"/>
</dbReference>
<name>A0AAX4HSC5_9BACT</name>
<keyword evidence="3 10" id="KW-0540">Nuclease</keyword>
<dbReference type="PANTHER" id="PTHR13966:SF5">
    <property type="entry name" value="ENDONUCLEASE G, MITOCHONDRIAL"/>
    <property type="match status" value="1"/>
</dbReference>
<evidence type="ECO:0000259" key="12">
    <source>
        <dbReference type="SMART" id="SM00892"/>
    </source>
</evidence>
<dbReference type="KEGG" id="psti:SOO65_04280"/>
<dbReference type="SMART" id="SM00477">
    <property type="entry name" value="NUC"/>
    <property type="match status" value="1"/>
</dbReference>
<dbReference type="Proteomes" id="UP001324634">
    <property type="component" value="Chromosome"/>
</dbReference>
<dbReference type="AlphaFoldDB" id="A0AAX4HSC5"/>
<dbReference type="RefSeq" id="WP_321397487.1">
    <property type="nucleotide sequence ID" value="NZ_CP139487.1"/>
</dbReference>
<dbReference type="EC" id="3.1.30.-" evidence="10"/>
<dbReference type="SMART" id="SM00892">
    <property type="entry name" value="Endonuclease_NS"/>
    <property type="match status" value="1"/>
</dbReference>
<reference evidence="13 14" key="1">
    <citation type="submission" date="2023-11" db="EMBL/GenBank/DDBJ databases">
        <title>Peredibacter starrii A3.12.</title>
        <authorList>
            <person name="Mitchell R.J."/>
        </authorList>
    </citation>
    <scope>NUCLEOTIDE SEQUENCE [LARGE SCALE GENOMIC DNA]</scope>
    <source>
        <strain evidence="13 14">A3.12</strain>
    </source>
</reference>
<keyword evidence="5 10" id="KW-0255">Endonuclease</keyword>
<keyword evidence="14" id="KW-1185">Reference proteome</keyword>
<feature type="domain" description="DNA/RNA non-specific endonuclease/pyrophosphatase/phosphodiesterase" evidence="12">
    <location>
        <begin position="25"/>
        <end position="219"/>
    </location>
</feature>
<keyword evidence="4 9" id="KW-0479">Metal-binding</keyword>
<sequence>MKNIKLFILLLSLPLTLLAREEIIKRKYYTLSYNEDHEVANWVSYELEKNNLRNCTKRTNSFRIDPNVSTGSATPNDYANSGFDRGHLVPAGDMKISAEAMRDTFFMSNMTPQPGKFNQGRWVQLENLMRAWASRYEKIWIVTGPVLEKGLPTMGKDNQISIPDKYFKVILRQNGNSYQGIAFLMETSVPHANLRAYTMSINEVEEIAQLDFFQFLDNRIEEQVEGSFDLKNWDFNAKFEYLPCQASVAQ</sequence>